<keyword evidence="3" id="KW-1185">Reference proteome</keyword>
<feature type="compositionally biased region" description="Polar residues" evidence="1">
    <location>
        <begin position="146"/>
        <end position="157"/>
    </location>
</feature>
<sequence>MVRGCPLPGTRRFKCAPLQSRSYLDSLPVQRSTLTRYEVFINQAQFSTGRRIFVVTMLSLMMLFRLAWASDQNVHDASQSLSLAEFVQNHGHIHPSSLDHLHVSTVEMTDQDHLLLHAIGAVEKHVPLKLDAVPLFHRQDKPVLQRTPSPLPEQTSALYRPPKA</sequence>
<organism evidence="2 3">
    <name type="scientific">Marinobacter salarius</name>
    <dbReference type="NCBI Taxonomy" id="1420917"/>
    <lineage>
        <taxon>Bacteria</taxon>
        <taxon>Pseudomonadati</taxon>
        <taxon>Pseudomonadota</taxon>
        <taxon>Gammaproteobacteria</taxon>
        <taxon>Pseudomonadales</taxon>
        <taxon>Marinobacteraceae</taxon>
        <taxon>Marinobacter</taxon>
    </lineage>
</organism>
<reference evidence="2 3" key="1">
    <citation type="submission" date="2016-10" db="EMBL/GenBank/DDBJ databases">
        <authorList>
            <person name="Varghese N."/>
            <person name="Submissions S."/>
        </authorList>
    </citation>
    <scope>NUCLEOTIDE SEQUENCE [LARGE SCALE GENOMIC DNA]</scope>
    <source>
        <strain evidence="2 3">DSM 26291</strain>
    </source>
</reference>
<evidence type="ECO:0000256" key="1">
    <source>
        <dbReference type="SAM" id="MobiDB-lite"/>
    </source>
</evidence>
<accession>A0ABY1FNC6</accession>
<dbReference type="Proteomes" id="UP000199211">
    <property type="component" value="Unassembled WGS sequence"/>
</dbReference>
<comment type="caution">
    <text evidence="2">The sequence shown here is derived from an EMBL/GenBank/DDBJ whole genome shotgun (WGS) entry which is preliminary data.</text>
</comment>
<gene>
    <name evidence="2" type="ORF">SAMN04487868_107135</name>
</gene>
<name>A0ABY1FNC6_9GAMM</name>
<dbReference type="EMBL" id="FOTV01000007">
    <property type="protein sequence ID" value="SFL70560.1"/>
    <property type="molecule type" value="Genomic_DNA"/>
</dbReference>
<proteinExistence type="predicted"/>
<feature type="region of interest" description="Disordered" evidence="1">
    <location>
        <begin position="141"/>
        <end position="164"/>
    </location>
</feature>
<evidence type="ECO:0000313" key="2">
    <source>
        <dbReference type="EMBL" id="SFL70560.1"/>
    </source>
</evidence>
<protein>
    <submittedName>
        <fullName evidence="2">Uncharacterized protein</fullName>
    </submittedName>
</protein>
<evidence type="ECO:0000313" key="3">
    <source>
        <dbReference type="Proteomes" id="UP000199211"/>
    </source>
</evidence>